<keyword evidence="5" id="KW-1185">Reference proteome</keyword>
<keyword evidence="1 3" id="KW-0732">Signal</keyword>
<keyword evidence="2" id="KW-0378">Hydrolase</keyword>
<dbReference type="RefSeq" id="WP_114845013.1">
    <property type="nucleotide sequence ID" value="NZ_JBHSPE010000008.1"/>
</dbReference>
<dbReference type="AlphaFoldDB" id="A0A369UNR0"/>
<evidence type="ECO:0000256" key="1">
    <source>
        <dbReference type="ARBA" id="ARBA00022729"/>
    </source>
</evidence>
<dbReference type="InterPro" id="IPR050955">
    <property type="entry name" value="Plant_Biomass_Hydrol_Est"/>
</dbReference>
<protein>
    <recommendedName>
        <fullName evidence="6">Polyhydroxybutyrate depolymerase</fullName>
    </recommendedName>
</protein>
<dbReference type="PANTHER" id="PTHR43037">
    <property type="entry name" value="UNNAMED PRODUCT-RELATED"/>
    <property type="match status" value="1"/>
</dbReference>
<evidence type="ECO:0000256" key="3">
    <source>
        <dbReference type="SAM" id="SignalP"/>
    </source>
</evidence>
<evidence type="ECO:0008006" key="6">
    <source>
        <dbReference type="Google" id="ProtNLM"/>
    </source>
</evidence>
<dbReference type="EMBL" id="QQAH01000006">
    <property type="protein sequence ID" value="RDD82394.1"/>
    <property type="molecule type" value="Genomic_DNA"/>
</dbReference>
<evidence type="ECO:0000256" key="2">
    <source>
        <dbReference type="ARBA" id="ARBA00022801"/>
    </source>
</evidence>
<name>A0A369UNR0_9GAMM</name>
<reference evidence="4 5" key="1">
    <citation type="submission" date="2018-07" db="EMBL/GenBank/DDBJ databases">
        <title>Dyella tabacisoli L4-6T, whole genome shotgun sequence.</title>
        <authorList>
            <person name="Zhou X.-K."/>
            <person name="Li W.-J."/>
            <person name="Duan Y.-Q."/>
        </authorList>
    </citation>
    <scope>NUCLEOTIDE SEQUENCE [LARGE SCALE GENOMIC DNA]</scope>
    <source>
        <strain evidence="4 5">L4-6</strain>
    </source>
</reference>
<dbReference type="Gene3D" id="3.40.50.1820">
    <property type="entry name" value="alpha/beta hydrolase"/>
    <property type="match status" value="1"/>
</dbReference>
<feature type="signal peptide" evidence="3">
    <location>
        <begin position="1"/>
        <end position="30"/>
    </location>
</feature>
<dbReference type="SUPFAM" id="SSF53474">
    <property type="entry name" value="alpha/beta-Hydrolases"/>
    <property type="match status" value="1"/>
</dbReference>
<organism evidence="4 5">
    <name type="scientific">Dyella tabacisoli</name>
    <dbReference type="NCBI Taxonomy" id="2282381"/>
    <lineage>
        <taxon>Bacteria</taxon>
        <taxon>Pseudomonadati</taxon>
        <taxon>Pseudomonadota</taxon>
        <taxon>Gammaproteobacteria</taxon>
        <taxon>Lysobacterales</taxon>
        <taxon>Rhodanobacteraceae</taxon>
        <taxon>Dyella</taxon>
    </lineage>
</organism>
<dbReference type="OrthoDB" id="5291933at2"/>
<evidence type="ECO:0000313" key="4">
    <source>
        <dbReference type="EMBL" id="RDD82394.1"/>
    </source>
</evidence>
<feature type="chain" id="PRO_5016869167" description="Polyhydroxybutyrate depolymerase" evidence="3">
    <location>
        <begin position="31"/>
        <end position="329"/>
    </location>
</feature>
<gene>
    <name evidence="4" type="ORF">DVJ77_08285</name>
</gene>
<dbReference type="PANTHER" id="PTHR43037:SF5">
    <property type="entry name" value="FERULOYL ESTERASE"/>
    <property type="match status" value="1"/>
</dbReference>
<dbReference type="InterPro" id="IPR029058">
    <property type="entry name" value="AB_hydrolase_fold"/>
</dbReference>
<dbReference type="Proteomes" id="UP000253782">
    <property type="component" value="Unassembled WGS sequence"/>
</dbReference>
<evidence type="ECO:0000313" key="5">
    <source>
        <dbReference type="Proteomes" id="UP000253782"/>
    </source>
</evidence>
<comment type="caution">
    <text evidence="4">The sequence shown here is derived from an EMBL/GenBank/DDBJ whole genome shotgun (WGS) entry which is preliminary data.</text>
</comment>
<accession>A0A369UNR0</accession>
<sequence length="329" mass="35886">MPKRRFVYAAALVRAFVPLISFTLAAAVNAASTAVAQPTCSATGTPPLETVEPVTERPACKEGQVLSFDQDGVTRYACLNQPPHAIDGTSTWPMIVYLHGSMTTPDSLYRAGHELFKLSGSYPLSAHGNAKGFILLAPEGRRAKAWASEGPHTGTGFHWDEWQRDPAKNLDVQAIDHFIDQAVSTGLVDAKQIYVFGWSNGADMAVLYGAWRADRVAAVGQYAGTDPWQRAPCPVDMPSGRQVPLTLLRNMCDALATCSATSSWSDTLEKRSWPLQRVNLTLDGKDAGPNAQCVQSCGKARGLYEHIRWPQKAVLANEMLEFFKEHSLP</sequence>
<proteinExistence type="predicted"/>
<dbReference type="GO" id="GO:0016787">
    <property type="term" value="F:hydrolase activity"/>
    <property type="evidence" value="ECO:0007669"/>
    <property type="project" value="UniProtKB-KW"/>
</dbReference>